<organism evidence="4 5">
    <name type="scientific">Aldrovandia affinis</name>
    <dbReference type="NCBI Taxonomy" id="143900"/>
    <lineage>
        <taxon>Eukaryota</taxon>
        <taxon>Metazoa</taxon>
        <taxon>Chordata</taxon>
        <taxon>Craniata</taxon>
        <taxon>Vertebrata</taxon>
        <taxon>Euteleostomi</taxon>
        <taxon>Actinopterygii</taxon>
        <taxon>Neopterygii</taxon>
        <taxon>Teleostei</taxon>
        <taxon>Notacanthiformes</taxon>
        <taxon>Halosauridae</taxon>
        <taxon>Aldrovandia</taxon>
    </lineage>
</organism>
<comment type="caution">
    <text evidence="4">The sequence shown here is derived from an EMBL/GenBank/DDBJ whole genome shotgun (WGS) entry which is preliminary data.</text>
</comment>
<keyword evidence="1" id="KW-0862">Zinc</keyword>
<protein>
    <recommendedName>
        <fullName evidence="3">C2H2-type domain-containing protein</fullName>
    </recommendedName>
</protein>
<dbReference type="PANTHER" id="PTHR15021:SF1">
    <property type="entry name" value="ZINC FINGER PROTEIN BASONUCLIN-1"/>
    <property type="match status" value="1"/>
</dbReference>
<evidence type="ECO:0000256" key="2">
    <source>
        <dbReference type="SAM" id="MobiDB-lite"/>
    </source>
</evidence>
<feature type="region of interest" description="Disordered" evidence="2">
    <location>
        <begin position="391"/>
        <end position="448"/>
    </location>
</feature>
<keyword evidence="1" id="KW-0863">Zinc-finger</keyword>
<feature type="region of interest" description="Disordered" evidence="2">
    <location>
        <begin position="717"/>
        <end position="806"/>
    </location>
</feature>
<feature type="domain" description="C2H2-type" evidence="3">
    <location>
        <begin position="313"/>
        <end position="341"/>
    </location>
</feature>
<feature type="domain" description="C2H2-type" evidence="3">
    <location>
        <begin position="805"/>
        <end position="828"/>
    </location>
</feature>
<proteinExistence type="predicted"/>
<feature type="compositionally biased region" description="Acidic residues" evidence="2">
    <location>
        <begin position="729"/>
        <end position="746"/>
    </location>
</feature>
<dbReference type="GO" id="GO:0006356">
    <property type="term" value="P:regulation of transcription by RNA polymerase I"/>
    <property type="evidence" value="ECO:0007669"/>
    <property type="project" value="TreeGrafter"/>
</dbReference>
<dbReference type="PANTHER" id="PTHR15021">
    <property type="entry name" value="DISCONNECTED-RELATED"/>
    <property type="match status" value="1"/>
</dbReference>
<feature type="region of interest" description="Disordered" evidence="2">
    <location>
        <begin position="494"/>
        <end position="638"/>
    </location>
</feature>
<evidence type="ECO:0000313" key="5">
    <source>
        <dbReference type="Proteomes" id="UP001221898"/>
    </source>
</evidence>
<feature type="compositionally biased region" description="Basic and acidic residues" evidence="2">
    <location>
        <begin position="545"/>
        <end position="554"/>
    </location>
</feature>
<dbReference type="PROSITE" id="PS00028">
    <property type="entry name" value="ZINC_FINGER_C2H2_1"/>
    <property type="match status" value="2"/>
</dbReference>
<accession>A0AAD7RZ80</accession>
<feature type="region of interest" description="Disordered" evidence="2">
    <location>
        <begin position="186"/>
        <end position="205"/>
    </location>
</feature>
<dbReference type="EMBL" id="JAINUG010000140">
    <property type="protein sequence ID" value="KAJ8393083.1"/>
    <property type="molecule type" value="Genomic_DNA"/>
</dbReference>
<gene>
    <name evidence="4" type="ORF">AAFF_G00067660</name>
</gene>
<dbReference type="Proteomes" id="UP001221898">
    <property type="component" value="Unassembled WGS sequence"/>
</dbReference>
<dbReference type="AlphaFoldDB" id="A0AAD7RZ80"/>
<keyword evidence="1" id="KW-0479">Metal-binding</keyword>
<sequence length="866" mass="92576">MSEQAIGCTLLSCSCDGFKPGKLRRRQCEHCKHGWVAHALSKLKVQHLSQAGQVEIVHSSAVFDICTLMLYGTQAVPVRLKILLDRLFSVLQQDQVVQILNALDWTLQDYIRGYVLQDVTGRVVDRWVMMTLDEESAALQQFLRFGETRSIVELMAVQDRESRAVLVPAPRESSGIRAFIESSTRCSSAPVPAPPPSSSSSSSPSMHHFENLISSMAFLLPFQYLGSLPGPLLGSAPGPAPDSVLVGSSSASIDSDPERNGINAPKLEPGDLPASDAYSDGPSTPSVTSDPEGKLRPLAEQSSGGAGLRKGRVFCGACQKTFYDKGTLKIHHNAVHLQIKHRCTVPGCGMVFSSLRSRNRHSANPNPRLHLPTVQPVLPFYRSLATPTRIAPPPLISSSSFPTNHSAPSASDPDPVPKKKSRKSSVPVKFETLGAPPDSSGSGGERAAACYRDEAEEGGACYRDDAEEGGACYRDDAEEGGACYRDDAEEGGACYRDDAEVGGGARYRDNPEEGGACYRDDAEEGGGCYRDDAEGRGGACYQDNPEERGACYRDDVEEEGGGGACYRDDTEQEGGRGAGAERMQEGGVITSTFPQDPESSGSPAPPPEKPCHALEPSDCDHSPCPEVEPQPDGGKEERHCCEICSGTFQGAQAVEAHRCSASTHRISADPPLLPMVLGGAPCGGGVCRDTPTRLPQASPLPTPSSVIFNGRYRTSPVFPASKAAGNGLADEEEDEEEEEEEEEEAVLDLSATSVSQSGRGAQPPWDSDGGSGGAGEESNDGTSPWQSDDAPVTCPSPRQPGDAPITCPACRKAYSNRGTFRAHYRTVHLRLLHRCRVPGCDTTFSSLRSRNRHSQNPNLHRNLTGT</sequence>
<evidence type="ECO:0000313" key="4">
    <source>
        <dbReference type="EMBL" id="KAJ8393083.1"/>
    </source>
</evidence>
<dbReference type="GO" id="GO:0008270">
    <property type="term" value="F:zinc ion binding"/>
    <property type="evidence" value="ECO:0007669"/>
    <property type="project" value="UniProtKB-KW"/>
</dbReference>
<reference evidence="4" key="1">
    <citation type="journal article" date="2023" name="Science">
        <title>Genome structures resolve the early diversification of teleost fishes.</title>
        <authorList>
            <person name="Parey E."/>
            <person name="Louis A."/>
            <person name="Montfort J."/>
            <person name="Bouchez O."/>
            <person name="Roques C."/>
            <person name="Iampietro C."/>
            <person name="Lluch J."/>
            <person name="Castinel A."/>
            <person name="Donnadieu C."/>
            <person name="Desvignes T."/>
            <person name="Floi Bucao C."/>
            <person name="Jouanno E."/>
            <person name="Wen M."/>
            <person name="Mejri S."/>
            <person name="Dirks R."/>
            <person name="Jansen H."/>
            <person name="Henkel C."/>
            <person name="Chen W.J."/>
            <person name="Zahm M."/>
            <person name="Cabau C."/>
            <person name="Klopp C."/>
            <person name="Thompson A.W."/>
            <person name="Robinson-Rechavi M."/>
            <person name="Braasch I."/>
            <person name="Lecointre G."/>
            <person name="Bobe J."/>
            <person name="Postlethwait J.H."/>
            <person name="Berthelot C."/>
            <person name="Roest Crollius H."/>
            <person name="Guiguen Y."/>
        </authorList>
    </citation>
    <scope>NUCLEOTIDE SEQUENCE</scope>
    <source>
        <strain evidence="4">NC1722</strain>
    </source>
</reference>
<feature type="compositionally biased region" description="Polar residues" evidence="2">
    <location>
        <begin position="396"/>
        <end position="405"/>
    </location>
</feature>
<evidence type="ECO:0000259" key="3">
    <source>
        <dbReference type="PROSITE" id="PS50157"/>
    </source>
</evidence>
<dbReference type="SMART" id="SM00355">
    <property type="entry name" value="ZnF_C2H2"/>
    <property type="match status" value="5"/>
</dbReference>
<feature type="region of interest" description="Disordered" evidence="2">
    <location>
        <begin position="243"/>
        <end position="307"/>
    </location>
</feature>
<evidence type="ECO:0000256" key="1">
    <source>
        <dbReference type="PROSITE-ProRule" id="PRU00042"/>
    </source>
</evidence>
<dbReference type="GO" id="GO:0005634">
    <property type="term" value="C:nucleus"/>
    <property type="evidence" value="ECO:0007669"/>
    <property type="project" value="TreeGrafter"/>
</dbReference>
<feature type="compositionally biased region" description="Polar residues" evidence="2">
    <location>
        <begin position="750"/>
        <end position="759"/>
    </location>
</feature>
<dbReference type="InterPro" id="IPR013087">
    <property type="entry name" value="Znf_C2H2_type"/>
</dbReference>
<name>A0AAD7RZ80_9TELE</name>
<keyword evidence="5" id="KW-1185">Reference proteome</keyword>
<dbReference type="InterPro" id="IPR040436">
    <property type="entry name" value="Disconnected-like"/>
</dbReference>
<dbReference type="PROSITE" id="PS50157">
    <property type="entry name" value="ZINC_FINGER_C2H2_2"/>
    <property type="match status" value="2"/>
</dbReference>
<dbReference type="Gene3D" id="3.30.160.60">
    <property type="entry name" value="Classic Zinc Finger"/>
    <property type="match status" value="2"/>
</dbReference>